<comment type="caution">
    <text evidence="1">The sequence shown here is derived from an EMBL/GenBank/DDBJ whole genome shotgun (WGS) entry which is preliminary data.</text>
</comment>
<accession>A0A9P7RJ68</accession>
<protein>
    <submittedName>
        <fullName evidence="1">Centromere/microtubule-binding protein cbf5</fullName>
    </submittedName>
</protein>
<reference evidence="1" key="1">
    <citation type="submission" date="2021-05" db="EMBL/GenBank/DDBJ databases">
        <title>Comparative genomics of three Colletotrichum scovillei strains and genetic complementation revealed genes involved fungal growth and virulence on chili pepper.</title>
        <authorList>
            <person name="Hsieh D.-K."/>
            <person name="Chuang S.-C."/>
            <person name="Chen C.-Y."/>
            <person name="Chao Y.-T."/>
            <person name="Lu M.-Y.J."/>
            <person name="Lee M.-H."/>
            <person name="Shih M.-C."/>
        </authorList>
    </citation>
    <scope>NUCLEOTIDE SEQUENCE</scope>
    <source>
        <strain evidence="1">Coll-153</strain>
    </source>
</reference>
<dbReference type="AlphaFoldDB" id="A0A9P7RJ68"/>
<name>A0A9P7RJ68_9PEZI</name>
<evidence type="ECO:0000313" key="1">
    <source>
        <dbReference type="EMBL" id="KAG7057917.1"/>
    </source>
</evidence>
<organism evidence="1 2">
    <name type="scientific">Colletotrichum scovillei</name>
    <dbReference type="NCBI Taxonomy" id="1209932"/>
    <lineage>
        <taxon>Eukaryota</taxon>
        <taxon>Fungi</taxon>
        <taxon>Dikarya</taxon>
        <taxon>Ascomycota</taxon>
        <taxon>Pezizomycotina</taxon>
        <taxon>Sordariomycetes</taxon>
        <taxon>Hypocreomycetidae</taxon>
        <taxon>Glomerellales</taxon>
        <taxon>Glomerellaceae</taxon>
        <taxon>Colletotrichum</taxon>
        <taxon>Colletotrichum acutatum species complex</taxon>
    </lineage>
</organism>
<proteinExistence type="predicted"/>
<keyword evidence="2" id="KW-1185">Reference proteome</keyword>
<dbReference type="Proteomes" id="UP000699042">
    <property type="component" value="Unassembled WGS sequence"/>
</dbReference>
<feature type="non-terminal residue" evidence="1">
    <location>
        <position position="1"/>
    </location>
</feature>
<dbReference type="EMBL" id="JAESDN010000001">
    <property type="protein sequence ID" value="KAG7057917.1"/>
    <property type="molecule type" value="Genomic_DNA"/>
</dbReference>
<evidence type="ECO:0000313" key="2">
    <source>
        <dbReference type="Proteomes" id="UP000699042"/>
    </source>
</evidence>
<sequence>SEKSLQGRDDLAQVRLIPGVVHGPLSIKHVVQSNHLLALAHGTRAHSSELLHVATNTEQQTLIHNKAELTTINVTYEMDAEGTDRSKEGAGRGHQSKLHRESEYFRQLRRGFLNQLTLESAGELDLAAGQLVVKANDGNILLTSRLLGLDESGSTVDAGKFLPRRRSLMVVRANEFRRLLREACLPMAIHVFPNMTC</sequence>
<gene>
    <name evidence="1" type="ORF">JMJ77_005298</name>
</gene>